<dbReference type="PANTHER" id="PTHR43047:SF72">
    <property type="entry name" value="OSMOSENSING HISTIDINE PROTEIN KINASE SLN1"/>
    <property type="match status" value="1"/>
</dbReference>
<dbReference type="Pfam" id="PF00072">
    <property type="entry name" value="Response_reg"/>
    <property type="match status" value="2"/>
</dbReference>
<evidence type="ECO:0000256" key="3">
    <source>
        <dbReference type="ARBA" id="ARBA00012438"/>
    </source>
</evidence>
<dbReference type="InterPro" id="IPR001789">
    <property type="entry name" value="Sig_transdc_resp-reg_receiver"/>
</dbReference>
<feature type="domain" description="Response regulatory" evidence="11">
    <location>
        <begin position="803"/>
        <end position="916"/>
    </location>
</feature>
<dbReference type="SMART" id="SM00304">
    <property type="entry name" value="HAMP"/>
    <property type="match status" value="1"/>
</dbReference>
<evidence type="ECO:0000259" key="11">
    <source>
        <dbReference type="PROSITE" id="PS50110"/>
    </source>
</evidence>
<feature type="transmembrane region" description="Helical" evidence="9">
    <location>
        <begin position="52"/>
        <end position="71"/>
    </location>
</feature>
<feature type="transmembrane region" description="Helical" evidence="9">
    <location>
        <begin position="162"/>
        <end position="180"/>
    </location>
</feature>
<sequence>MNDQTPRAAASPRAQELQRRIVQSAQLLIVACLIAAVGNTGITIFLDHVWQLDGIIAVLLGLVAVYARRVIPRARAGDLEGAVRIAVRVMTVAVIVCSMLMHGTAGSLALTGFITALALAPGVLSFREVNRTMLVVTLIGIALIAADAMQPPFQAVFPLFQTWLYIMTSAGMVGLFLLVVRDFEQYPLTTKLQVAFLFVALGGVGLHVGLGGMDLRAEVEARGQSQLGRVAVAAAELVGDAVADVRALATRDARQGDLLSGADTDGRRRAAEAVAALVRREFRPATFAALLGDDGEVWASAGDAGAAPSVAGDGAGAGVRVWLRDDAFEVEAPVVAGEGARAAALRVRYANEELRHALDKLAAVAGEGVGVLVFAADGEALLRVGADAATRSVASARELPDDLVMQLRASGPDGLQVGASIAAATLLAPLAARDRDATLVAMLIAALVTGVAFAVGSVLSRPILGLTAAVTRMRGGDLTARADEGSHDEIGELTRAFNAMVSQLGELIEGLHARTAELMQREQELQRLNEELSTARDRALEASRAKSTFLANMSHELRTPLNAIIGYTELLQDDAATAGEREVVRDLAKIHGAATHLLTVISDILDLSKIEAGKMEAHIEPVVFAELAGEVTTALTPLARKNGSVFLVDVDPGVGVLQTDRTWLRQILYNLLSNAAKFTSRGEIRLEAVRAVDVAANVDELRVVVSDTGIGIPADKLGVLFEPFTQADDSTTRRFGGTGLGLAITRRLCRMLGGDITVESVLGQGSSFTVTLPARRFVPPVFERPDEWSELAEVERTAEGASTVLVVDDEAVVQELMARFLAREGYRVIGARSGAEALRLAREISPDVITLDVIMPGMDGWAVLTALKRDPELAEVPVIVMTIVSDRDVGFSLGAADYLLKPIDRDRLLATLARYRKSSVPGSVLVVDDEPDVRELLRRLAERAHWSVREACNGREAIGALRSAVPDVVLLDLMMPEVDGFEVIQTMRAEPGWRDIPVIVITARELTASESEFLHAGVHRVLRKGSYSQAALLDEVRALLEAAAAKQARRDAGVA</sequence>
<keyword evidence="5" id="KW-0808">Transferase</keyword>
<evidence type="ECO:0000256" key="8">
    <source>
        <dbReference type="SAM" id="Coils"/>
    </source>
</evidence>
<dbReference type="InterPro" id="IPR011006">
    <property type="entry name" value="CheY-like_superfamily"/>
</dbReference>
<feature type="domain" description="HAMP" evidence="12">
    <location>
        <begin position="457"/>
        <end position="509"/>
    </location>
</feature>
<proteinExistence type="predicted"/>
<dbReference type="EMBL" id="FOMX01000018">
    <property type="protein sequence ID" value="SFE73719.1"/>
    <property type="molecule type" value="Genomic_DNA"/>
</dbReference>
<dbReference type="InterPro" id="IPR036890">
    <property type="entry name" value="HATPase_C_sf"/>
</dbReference>
<dbReference type="InterPro" id="IPR004358">
    <property type="entry name" value="Sig_transdc_His_kin-like_C"/>
</dbReference>
<dbReference type="SMART" id="SM00388">
    <property type="entry name" value="HisKA"/>
    <property type="match status" value="1"/>
</dbReference>
<evidence type="ECO:0000256" key="4">
    <source>
        <dbReference type="ARBA" id="ARBA00022553"/>
    </source>
</evidence>
<evidence type="ECO:0000256" key="9">
    <source>
        <dbReference type="SAM" id="Phobius"/>
    </source>
</evidence>
<keyword evidence="8" id="KW-0175">Coiled coil</keyword>
<feature type="modified residue" description="4-aspartylphosphate" evidence="7">
    <location>
        <position position="852"/>
    </location>
</feature>
<dbReference type="GO" id="GO:0009927">
    <property type="term" value="F:histidine phosphotransfer kinase activity"/>
    <property type="evidence" value="ECO:0007669"/>
    <property type="project" value="TreeGrafter"/>
</dbReference>
<comment type="subcellular location">
    <subcellularLocation>
        <location evidence="2">Membrane</location>
    </subcellularLocation>
</comment>
<dbReference type="PROSITE" id="PS51257">
    <property type="entry name" value="PROKAR_LIPOPROTEIN"/>
    <property type="match status" value="1"/>
</dbReference>
<gene>
    <name evidence="13" type="ORF">SAMN02745121_05359</name>
</gene>
<dbReference type="SUPFAM" id="SSF47384">
    <property type="entry name" value="Homodimeric domain of signal transducing histidine kinase"/>
    <property type="match status" value="1"/>
</dbReference>
<dbReference type="SMART" id="SM00448">
    <property type="entry name" value="REC"/>
    <property type="match status" value="2"/>
</dbReference>
<dbReference type="CDD" id="cd16922">
    <property type="entry name" value="HATPase_EvgS-ArcB-TorS-like"/>
    <property type="match status" value="1"/>
</dbReference>
<evidence type="ECO:0000313" key="14">
    <source>
        <dbReference type="Proteomes" id="UP000199400"/>
    </source>
</evidence>
<dbReference type="PROSITE" id="PS50110">
    <property type="entry name" value="RESPONSE_REGULATORY"/>
    <property type="match status" value="2"/>
</dbReference>
<dbReference type="PROSITE" id="PS50885">
    <property type="entry name" value="HAMP"/>
    <property type="match status" value="1"/>
</dbReference>
<dbReference type="InterPro" id="IPR003661">
    <property type="entry name" value="HisK_dim/P_dom"/>
</dbReference>
<feature type="domain" description="Histidine kinase" evidence="10">
    <location>
        <begin position="552"/>
        <end position="776"/>
    </location>
</feature>
<feature type="modified residue" description="4-aspartylphosphate" evidence="7">
    <location>
        <position position="972"/>
    </location>
</feature>
<evidence type="ECO:0000256" key="6">
    <source>
        <dbReference type="ARBA" id="ARBA00022777"/>
    </source>
</evidence>
<protein>
    <recommendedName>
        <fullName evidence="3">histidine kinase</fullName>
        <ecNumber evidence="3">2.7.13.3</ecNumber>
    </recommendedName>
</protein>
<evidence type="ECO:0000259" key="10">
    <source>
        <dbReference type="PROSITE" id="PS50109"/>
    </source>
</evidence>
<dbReference type="STRING" id="54.SAMN02745121_05359"/>
<dbReference type="Pfam" id="PF02518">
    <property type="entry name" value="HATPase_c"/>
    <property type="match status" value="1"/>
</dbReference>
<reference evidence="14" key="1">
    <citation type="submission" date="2016-10" db="EMBL/GenBank/DDBJ databases">
        <authorList>
            <person name="Varghese N."/>
            <person name="Submissions S."/>
        </authorList>
    </citation>
    <scope>NUCLEOTIDE SEQUENCE [LARGE SCALE GENOMIC DNA]</scope>
    <source>
        <strain evidence="14">ATCC 25963</strain>
    </source>
</reference>
<dbReference type="PROSITE" id="PS50109">
    <property type="entry name" value="HIS_KIN"/>
    <property type="match status" value="1"/>
</dbReference>
<dbReference type="Proteomes" id="UP000199400">
    <property type="component" value="Unassembled WGS sequence"/>
</dbReference>
<dbReference type="Gene3D" id="3.40.50.2300">
    <property type="match status" value="2"/>
</dbReference>
<dbReference type="EC" id="2.7.13.3" evidence="3"/>
<evidence type="ECO:0000256" key="5">
    <source>
        <dbReference type="ARBA" id="ARBA00022679"/>
    </source>
</evidence>
<dbReference type="CDD" id="cd06225">
    <property type="entry name" value="HAMP"/>
    <property type="match status" value="1"/>
</dbReference>
<evidence type="ECO:0000256" key="2">
    <source>
        <dbReference type="ARBA" id="ARBA00004370"/>
    </source>
</evidence>
<dbReference type="GO" id="GO:0000155">
    <property type="term" value="F:phosphorelay sensor kinase activity"/>
    <property type="evidence" value="ECO:0007669"/>
    <property type="project" value="InterPro"/>
</dbReference>
<dbReference type="FunFam" id="3.30.565.10:FF:000010">
    <property type="entry name" value="Sensor histidine kinase RcsC"/>
    <property type="match status" value="1"/>
</dbReference>
<feature type="coiled-coil region" evidence="8">
    <location>
        <begin position="511"/>
        <end position="545"/>
    </location>
</feature>
<keyword evidence="6 13" id="KW-0418">Kinase</keyword>
<comment type="catalytic activity">
    <reaction evidence="1">
        <text>ATP + protein L-histidine = ADP + protein N-phospho-L-histidine.</text>
        <dbReference type="EC" id="2.7.13.3"/>
    </reaction>
</comment>
<dbReference type="SUPFAM" id="SSF52172">
    <property type="entry name" value="CheY-like"/>
    <property type="match status" value="2"/>
</dbReference>
<dbReference type="InterPro" id="IPR005467">
    <property type="entry name" value="His_kinase_dom"/>
</dbReference>
<dbReference type="Gene3D" id="6.10.340.10">
    <property type="match status" value="1"/>
</dbReference>
<dbReference type="PANTHER" id="PTHR43047">
    <property type="entry name" value="TWO-COMPONENT HISTIDINE PROTEIN KINASE"/>
    <property type="match status" value="1"/>
</dbReference>
<keyword evidence="9" id="KW-1133">Transmembrane helix</keyword>
<keyword evidence="9" id="KW-0472">Membrane</keyword>
<evidence type="ECO:0000313" key="13">
    <source>
        <dbReference type="EMBL" id="SFE73719.1"/>
    </source>
</evidence>
<keyword evidence="4 7" id="KW-0597">Phosphoprotein</keyword>
<feature type="transmembrane region" description="Helical" evidence="9">
    <location>
        <begin position="133"/>
        <end position="150"/>
    </location>
</feature>
<dbReference type="SMART" id="SM00387">
    <property type="entry name" value="HATPase_c"/>
    <property type="match status" value="1"/>
</dbReference>
<dbReference type="SUPFAM" id="SSF55874">
    <property type="entry name" value="ATPase domain of HSP90 chaperone/DNA topoisomerase II/histidine kinase"/>
    <property type="match status" value="1"/>
</dbReference>
<evidence type="ECO:0000256" key="1">
    <source>
        <dbReference type="ARBA" id="ARBA00000085"/>
    </source>
</evidence>
<dbReference type="AlphaFoldDB" id="A0A1I2CZM8"/>
<feature type="transmembrane region" description="Helical" evidence="9">
    <location>
        <begin position="107"/>
        <end position="126"/>
    </location>
</feature>
<feature type="transmembrane region" description="Helical" evidence="9">
    <location>
        <begin position="27"/>
        <end position="46"/>
    </location>
</feature>
<keyword evidence="14" id="KW-1185">Reference proteome</keyword>
<organism evidence="13 14">
    <name type="scientific">Nannocystis exedens</name>
    <dbReference type="NCBI Taxonomy" id="54"/>
    <lineage>
        <taxon>Bacteria</taxon>
        <taxon>Pseudomonadati</taxon>
        <taxon>Myxococcota</taxon>
        <taxon>Polyangia</taxon>
        <taxon>Nannocystales</taxon>
        <taxon>Nannocystaceae</taxon>
        <taxon>Nannocystis</taxon>
    </lineage>
</organism>
<feature type="transmembrane region" description="Helical" evidence="9">
    <location>
        <begin position="83"/>
        <end position="101"/>
    </location>
</feature>
<evidence type="ECO:0000256" key="7">
    <source>
        <dbReference type="PROSITE-ProRule" id="PRU00169"/>
    </source>
</evidence>
<feature type="transmembrane region" description="Helical" evidence="9">
    <location>
        <begin position="192"/>
        <end position="210"/>
    </location>
</feature>
<feature type="transmembrane region" description="Helical" evidence="9">
    <location>
        <begin position="439"/>
        <end position="459"/>
    </location>
</feature>
<dbReference type="InterPro" id="IPR003660">
    <property type="entry name" value="HAMP_dom"/>
</dbReference>
<keyword evidence="9" id="KW-0812">Transmembrane</keyword>
<dbReference type="RefSeq" id="WP_096326989.1">
    <property type="nucleotide sequence ID" value="NZ_FOMX01000018.1"/>
</dbReference>
<evidence type="ECO:0000259" key="12">
    <source>
        <dbReference type="PROSITE" id="PS50885"/>
    </source>
</evidence>
<name>A0A1I2CZM8_9BACT</name>
<dbReference type="Pfam" id="PF00512">
    <property type="entry name" value="HisKA"/>
    <property type="match status" value="1"/>
</dbReference>
<dbReference type="InterPro" id="IPR003594">
    <property type="entry name" value="HATPase_dom"/>
</dbReference>
<dbReference type="Gene3D" id="3.30.565.10">
    <property type="entry name" value="Histidine kinase-like ATPase, C-terminal domain"/>
    <property type="match status" value="1"/>
</dbReference>
<feature type="transmembrane region" description="Helical" evidence="9">
    <location>
        <begin position="414"/>
        <end position="432"/>
    </location>
</feature>
<dbReference type="Pfam" id="PF00672">
    <property type="entry name" value="HAMP"/>
    <property type="match status" value="1"/>
</dbReference>
<dbReference type="CDD" id="cd00082">
    <property type="entry name" value="HisKA"/>
    <property type="match status" value="1"/>
</dbReference>
<dbReference type="Gene3D" id="1.10.287.130">
    <property type="match status" value="1"/>
</dbReference>
<dbReference type="GO" id="GO:0005886">
    <property type="term" value="C:plasma membrane"/>
    <property type="evidence" value="ECO:0007669"/>
    <property type="project" value="TreeGrafter"/>
</dbReference>
<accession>A0A1I2CZM8</accession>
<dbReference type="InterPro" id="IPR036097">
    <property type="entry name" value="HisK_dim/P_sf"/>
</dbReference>
<dbReference type="OrthoDB" id="9796305at2"/>
<dbReference type="PRINTS" id="PR00344">
    <property type="entry name" value="BCTRLSENSOR"/>
</dbReference>
<dbReference type="SUPFAM" id="SSF158472">
    <property type="entry name" value="HAMP domain-like"/>
    <property type="match status" value="1"/>
</dbReference>
<feature type="domain" description="Response regulatory" evidence="11">
    <location>
        <begin position="923"/>
        <end position="1039"/>
    </location>
</feature>